<dbReference type="Pfam" id="PF13727">
    <property type="entry name" value="CoA_binding_3"/>
    <property type="match status" value="1"/>
</dbReference>
<evidence type="ECO:0000256" key="7">
    <source>
        <dbReference type="SAM" id="Phobius"/>
    </source>
</evidence>
<keyword evidence="10" id="KW-1185">Reference proteome</keyword>
<name>A0A103E5K7_9BURK</name>
<evidence type="ECO:0000313" key="9">
    <source>
        <dbReference type="EMBL" id="KVE28787.1"/>
    </source>
</evidence>
<dbReference type="PANTHER" id="PTHR30576">
    <property type="entry name" value="COLANIC BIOSYNTHESIS UDP-GLUCOSE LIPID CARRIER TRANSFERASE"/>
    <property type="match status" value="1"/>
</dbReference>
<keyword evidence="6 7" id="KW-0472">Membrane</keyword>
<dbReference type="NCBIfam" id="TIGR03023">
    <property type="entry name" value="WcaJ_sugtrans"/>
    <property type="match status" value="1"/>
</dbReference>
<feature type="transmembrane region" description="Helical" evidence="7">
    <location>
        <begin position="282"/>
        <end position="302"/>
    </location>
</feature>
<comment type="subcellular location">
    <subcellularLocation>
        <location evidence="1">Membrane</location>
        <topology evidence="1">Multi-pass membrane protein</topology>
    </subcellularLocation>
</comment>
<keyword evidence="4 7" id="KW-0812">Transmembrane</keyword>
<dbReference type="AlphaFoldDB" id="A0A103E5K7"/>
<dbReference type="GO" id="GO:0016780">
    <property type="term" value="F:phosphotransferase activity, for other substituted phosphate groups"/>
    <property type="evidence" value="ECO:0007669"/>
    <property type="project" value="TreeGrafter"/>
</dbReference>
<evidence type="ECO:0000256" key="3">
    <source>
        <dbReference type="ARBA" id="ARBA00022679"/>
    </source>
</evidence>
<evidence type="ECO:0000313" key="10">
    <source>
        <dbReference type="Proteomes" id="UP000062788"/>
    </source>
</evidence>
<organism evidence="9 10">
    <name type="scientific">Burkholderia singularis</name>
    <dbReference type="NCBI Taxonomy" id="1503053"/>
    <lineage>
        <taxon>Bacteria</taxon>
        <taxon>Pseudomonadati</taxon>
        <taxon>Pseudomonadota</taxon>
        <taxon>Betaproteobacteria</taxon>
        <taxon>Burkholderiales</taxon>
        <taxon>Burkholderiaceae</taxon>
        <taxon>Burkholderia</taxon>
        <taxon>pseudomallei group</taxon>
    </lineage>
</organism>
<feature type="transmembrane region" description="Helical" evidence="7">
    <location>
        <begin position="68"/>
        <end position="88"/>
    </location>
</feature>
<gene>
    <name evidence="9" type="ORF">WS67_08745</name>
</gene>
<dbReference type="InterPro" id="IPR017473">
    <property type="entry name" value="Undecaprenyl-P_gluc_Ptfrase"/>
</dbReference>
<proteinExistence type="inferred from homology"/>
<comment type="similarity">
    <text evidence="2">Belongs to the bacterial sugar transferase family.</text>
</comment>
<dbReference type="InterPro" id="IPR003362">
    <property type="entry name" value="Bact_transf"/>
</dbReference>
<reference evidence="9 10" key="1">
    <citation type="submission" date="2015-11" db="EMBL/GenBank/DDBJ databases">
        <title>Expanding the genomic diversity of Burkholderia species for the development of highly accurate diagnostics.</title>
        <authorList>
            <person name="Sahl J."/>
            <person name="Keim P."/>
            <person name="Wagner D."/>
        </authorList>
    </citation>
    <scope>NUCLEOTIDE SEQUENCE [LARGE SCALE GENOMIC DNA]</scope>
    <source>
        <strain evidence="9 10">TSV85</strain>
    </source>
</reference>
<evidence type="ECO:0000256" key="5">
    <source>
        <dbReference type="ARBA" id="ARBA00022989"/>
    </source>
</evidence>
<keyword evidence="3 9" id="KW-0808">Transferase</keyword>
<feature type="domain" description="Bacterial sugar transferase" evidence="8">
    <location>
        <begin position="276"/>
        <end position="461"/>
    </location>
</feature>
<dbReference type="Pfam" id="PF02397">
    <property type="entry name" value="Bac_transf"/>
    <property type="match status" value="1"/>
</dbReference>
<dbReference type="Proteomes" id="UP000062788">
    <property type="component" value="Unassembled WGS sequence"/>
</dbReference>
<dbReference type="PANTHER" id="PTHR30576:SF0">
    <property type="entry name" value="UNDECAPRENYL-PHOSPHATE N-ACETYLGALACTOSAMINYL 1-PHOSPHATE TRANSFERASE-RELATED"/>
    <property type="match status" value="1"/>
</dbReference>
<accession>A0A103E5K7</accession>
<dbReference type="RefSeq" id="WP_059515201.1">
    <property type="nucleotide sequence ID" value="NZ_LOWA01000018.1"/>
</dbReference>
<sequence length="467" mass="52707">MLSVQARVIDIAMAVAGALIAALLYRRECMWLDDLQQTMLVFDCMLVVVLFPAFGIYQSWRGMPMFGLMWRVPVAWLVVEGAGILMSFSVHHASEFSYLWLGYWAVATIALLVASKACVYAVLRRLRRGGYNHKAVAIVGSVHAAATKRLIAYMCARPDAGFKPVCIYDASGDAADAKNCPMPFGPDGIVIERCFAELVRRVRGREIRELWLVLPLSEEPQIQRIVTEFRHDFVNIRFIPDVRSVSLFNQDVVELLGVPAINLAASPITDMRILPKFVFDRMFALAALVLLAPVMLMIAALVKSTSPGPVFFRQKRKGVDGGEFEIYKFRSMKVHQEKAGQITQAAKNDSRVTPVGRFLRRTSLDELPQFINVLKGEMSVVGPRPHALEHDDIYKDLVNGYMFRYRIKPGITGWAQINGFRGETARIEQMAARVKLDLYYMQNWSLWLDIKIVALTLWKGFTCSNAY</sequence>
<dbReference type="NCBIfam" id="TIGR03025">
    <property type="entry name" value="EPS_sugtrans"/>
    <property type="match status" value="1"/>
</dbReference>
<feature type="transmembrane region" description="Helical" evidence="7">
    <location>
        <begin position="7"/>
        <end position="25"/>
    </location>
</feature>
<feature type="transmembrane region" description="Helical" evidence="7">
    <location>
        <begin position="37"/>
        <end position="56"/>
    </location>
</feature>
<evidence type="ECO:0000256" key="4">
    <source>
        <dbReference type="ARBA" id="ARBA00022692"/>
    </source>
</evidence>
<evidence type="ECO:0000256" key="1">
    <source>
        <dbReference type="ARBA" id="ARBA00004141"/>
    </source>
</evidence>
<dbReference type="OrthoDB" id="9808602at2"/>
<evidence type="ECO:0000256" key="6">
    <source>
        <dbReference type="ARBA" id="ARBA00023136"/>
    </source>
</evidence>
<comment type="caution">
    <text evidence="9">The sequence shown here is derived from an EMBL/GenBank/DDBJ whole genome shotgun (WGS) entry which is preliminary data.</text>
</comment>
<dbReference type="EMBL" id="LOWA01000018">
    <property type="protein sequence ID" value="KVE28787.1"/>
    <property type="molecule type" value="Genomic_DNA"/>
</dbReference>
<evidence type="ECO:0000259" key="8">
    <source>
        <dbReference type="Pfam" id="PF02397"/>
    </source>
</evidence>
<keyword evidence="5 7" id="KW-1133">Transmembrane helix</keyword>
<feature type="transmembrane region" description="Helical" evidence="7">
    <location>
        <begin position="100"/>
        <end position="123"/>
    </location>
</feature>
<protein>
    <submittedName>
        <fullName evidence="9">Undecaprenyl-phosphate glucose phosphotransferase</fullName>
    </submittedName>
</protein>
<evidence type="ECO:0000256" key="2">
    <source>
        <dbReference type="ARBA" id="ARBA00006464"/>
    </source>
</evidence>
<dbReference type="InterPro" id="IPR017475">
    <property type="entry name" value="EPS_sugar_tfrase"/>
</dbReference>
<dbReference type="GO" id="GO:0016020">
    <property type="term" value="C:membrane"/>
    <property type="evidence" value="ECO:0007669"/>
    <property type="project" value="UniProtKB-SubCell"/>
</dbReference>